<evidence type="ECO:0000256" key="2">
    <source>
        <dbReference type="ARBA" id="ARBA00005982"/>
    </source>
</evidence>
<dbReference type="Pfam" id="PF00854">
    <property type="entry name" value="PTR2"/>
    <property type="match status" value="2"/>
</dbReference>
<dbReference type="AlphaFoldDB" id="A0A9P7NCJ0"/>
<keyword evidence="9" id="KW-1185">Reference proteome</keyword>
<feature type="compositionally biased region" description="Basic and acidic residues" evidence="6">
    <location>
        <begin position="20"/>
        <end position="33"/>
    </location>
</feature>
<keyword evidence="5 7" id="KW-0472">Membrane</keyword>
<sequence length="643" mass="70138">MDIAHTTSQSHIAALNPPLSHHEKEPPGQHSIDKATPLESVCEDTPTVEELATLRRVPGRIPVVAYLLCGVEFCERASFIGCAQIWTNYINRPLPKGGNGYGAVAPGSRNSIQGALGLGEPIANATTQSFSLITFCLPLLVGYLADARFGRYPMLFWGVVLCGMGHVLIVAGGAKELIADGTAKIPFFLGVYILAVGAAMFKPVVTPLLLDQMSSHVPTIRTLPSGERVIEDPAHSSERIMLWFYILTNLGGLMSIATSYSAKYFGWWLAFLLPLLLYLPLPVMLLWLKPRLVLHKPGGSDLPNILRVLGHCLSGGGIMGMGRPGWWDEAKPSVRAAKGLSPETHYEDDFVVDVQRTMQATGMFCFFPVQYWNDNGFGNAANFLGTMLTSNGVPNDVIGNFNPLSIIIMGPILNQFRIVTLDDKDDAKHAAYHRAQSKYIIYPMLRKAKISYGPVARITTGFLISTLAGIAYTALCYKAYQTSPCGWYASTDPRCVDNDLFSPISLWWEAVPFALGGFSELFINVPAYGIAYARAPANMRGLVSAIFLFNNGFANIVNLATSAVIVDPYLVWDFGGPAIAGVLVTVSFWFIFKHIDKEEYVMSAPQTTQEKDEVAIEDGKAVVQESSGFDSRDRGSDGLSRTA</sequence>
<evidence type="ECO:0000313" key="8">
    <source>
        <dbReference type="EMBL" id="KAG6008844.1"/>
    </source>
</evidence>
<protein>
    <recommendedName>
        <fullName evidence="10">Peptide transporter PTR2</fullName>
    </recommendedName>
</protein>
<evidence type="ECO:0008006" key="10">
    <source>
        <dbReference type="Google" id="ProtNLM"/>
    </source>
</evidence>
<evidence type="ECO:0000256" key="4">
    <source>
        <dbReference type="ARBA" id="ARBA00022989"/>
    </source>
</evidence>
<keyword evidence="4 7" id="KW-1133">Transmembrane helix</keyword>
<feature type="transmembrane region" description="Helical" evidence="7">
    <location>
        <begin position="571"/>
        <end position="592"/>
    </location>
</feature>
<feature type="transmembrane region" description="Helical" evidence="7">
    <location>
        <begin position="267"/>
        <end position="288"/>
    </location>
</feature>
<dbReference type="EMBL" id="SRPW01001025">
    <property type="protein sequence ID" value="KAG6008844.1"/>
    <property type="molecule type" value="Genomic_DNA"/>
</dbReference>
<keyword evidence="3 7" id="KW-0812">Transmembrane</keyword>
<gene>
    <name evidence="8" type="ORF">E4U43_000092</name>
</gene>
<dbReference type="GO" id="GO:0016020">
    <property type="term" value="C:membrane"/>
    <property type="evidence" value="ECO:0007669"/>
    <property type="project" value="UniProtKB-SubCell"/>
</dbReference>
<proteinExistence type="inferred from homology"/>
<evidence type="ECO:0000256" key="7">
    <source>
        <dbReference type="SAM" id="Phobius"/>
    </source>
</evidence>
<feature type="compositionally biased region" description="Polar residues" evidence="6">
    <location>
        <begin position="1"/>
        <end position="11"/>
    </location>
</feature>
<dbReference type="Proteomes" id="UP000748025">
    <property type="component" value="Unassembled WGS sequence"/>
</dbReference>
<comment type="caution">
    <text evidence="8">The sequence shown here is derived from an EMBL/GenBank/DDBJ whole genome shotgun (WGS) entry which is preliminary data.</text>
</comment>
<feature type="region of interest" description="Disordered" evidence="6">
    <location>
        <begin position="621"/>
        <end position="643"/>
    </location>
</feature>
<comment type="similarity">
    <text evidence="2">Belongs to the major facilitator superfamily. Proton-dependent oligopeptide transporter (POT/PTR) (TC 2.A.17) family.</text>
</comment>
<dbReference type="InterPro" id="IPR000109">
    <property type="entry name" value="POT_fam"/>
</dbReference>
<organism evidence="8 9">
    <name type="scientific">Claviceps pusilla</name>
    <dbReference type="NCBI Taxonomy" id="123648"/>
    <lineage>
        <taxon>Eukaryota</taxon>
        <taxon>Fungi</taxon>
        <taxon>Dikarya</taxon>
        <taxon>Ascomycota</taxon>
        <taxon>Pezizomycotina</taxon>
        <taxon>Sordariomycetes</taxon>
        <taxon>Hypocreomycetidae</taxon>
        <taxon>Hypocreales</taxon>
        <taxon>Clavicipitaceae</taxon>
        <taxon>Claviceps</taxon>
    </lineage>
</organism>
<feature type="transmembrane region" description="Helical" evidence="7">
    <location>
        <begin position="154"/>
        <end position="173"/>
    </location>
</feature>
<dbReference type="OrthoDB" id="8904098at2759"/>
<feature type="transmembrane region" description="Helical" evidence="7">
    <location>
        <begin position="185"/>
        <end position="205"/>
    </location>
</feature>
<accession>A0A9P7NCJ0</accession>
<feature type="transmembrane region" description="Helical" evidence="7">
    <location>
        <begin position="242"/>
        <end position="261"/>
    </location>
</feature>
<dbReference type="SUPFAM" id="SSF103473">
    <property type="entry name" value="MFS general substrate transporter"/>
    <property type="match status" value="1"/>
</dbReference>
<dbReference type="GO" id="GO:0022857">
    <property type="term" value="F:transmembrane transporter activity"/>
    <property type="evidence" value="ECO:0007669"/>
    <property type="project" value="InterPro"/>
</dbReference>
<feature type="transmembrane region" description="Helical" evidence="7">
    <location>
        <begin position="510"/>
        <end position="530"/>
    </location>
</feature>
<evidence type="ECO:0000256" key="5">
    <source>
        <dbReference type="ARBA" id="ARBA00023136"/>
    </source>
</evidence>
<dbReference type="Gene3D" id="1.20.1250.20">
    <property type="entry name" value="MFS general substrate transporter like domains"/>
    <property type="match status" value="2"/>
</dbReference>
<evidence type="ECO:0000313" key="9">
    <source>
        <dbReference type="Proteomes" id="UP000748025"/>
    </source>
</evidence>
<comment type="subcellular location">
    <subcellularLocation>
        <location evidence="1">Membrane</location>
        <topology evidence="1">Multi-pass membrane protein</topology>
    </subcellularLocation>
</comment>
<evidence type="ECO:0000256" key="1">
    <source>
        <dbReference type="ARBA" id="ARBA00004141"/>
    </source>
</evidence>
<feature type="transmembrane region" description="Helical" evidence="7">
    <location>
        <begin position="542"/>
        <end position="565"/>
    </location>
</feature>
<evidence type="ECO:0000256" key="3">
    <source>
        <dbReference type="ARBA" id="ARBA00022692"/>
    </source>
</evidence>
<dbReference type="PANTHER" id="PTHR11654">
    <property type="entry name" value="OLIGOPEPTIDE TRANSPORTER-RELATED"/>
    <property type="match status" value="1"/>
</dbReference>
<name>A0A9P7NCJ0_9HYPO</name>
<feature type="region of interest" description="Disordered" evidence="6">
    <location>
        <begin position="1"/>
        <end position="39"/>
    </location>
</feature>
<dbReference type="InterPro" id="IPR036259">
    <property type="entry name" value="MFS_trans_sf"/>
</dbReference>
<evidence type="ECO:0000256" key="6">
    <source>
        <dbReference type="SAM" id="MobiDB-lite"/>
    </source>
</evidence>
<reference evidence="8" key="1">
    <citation type="journal article" date="2020" name="bioRxiv">
        <title>Whole genome comparisons of ergot fungi reveals the divergence and evolution of species within the genus Claviceps are the result of varying mechanisms driving genome evolution and host range expansion.</title>
        <authorList>
            <person name="Wyka S.A."/>
            <person name="Mondo S.J."/>
            <person name="Liu M."/>
            <person name="Dettman J."/>
            <person name="Nalam V."/>
            <person name="Broders K.D."/>
        </authorList>
    </citation>
    <scope>NUCLEOTIDE SEQUENCE</scope>
    <source>
        <strain evidence="8">CCC 602</strain>
    </source>
</reference>
<feature type="transmembrane region" description="Helical" evidence="7">
    <location>
        <begin position="454"/>
        <end position="475"/>
    </location>
</feature>